<dbReference type="PANTHER" id="PTHR46774:SF3">
    <property type="entry name" value="CHROMATIN MODIFICATION-RELATED PROTEIN EAF1 A-RELATED"/>
    <property type="match status" value="1"/>
</dbReference>
<feature type="region of interest" description="Disordered" evidence="2">
    <location>
        <begin position="108"/>
        <end position="127"/>
    </location>
</feature>
<feature type="region of interest" description="Disordered" evidence="2">
    <location>
        <begin position="958"/>
        <end position="982"/>
    </location>
</feature>
<sequence>MHGFSSASALLVNAEVDSMGGVVESRVGVGNKTSRRCVVIEKVQAELRQEYDVREERRRELEFLEKGGNPLDFKIGNAASVSVQSTSLTDHNPDQFVTSEAKGSFAITASPHGDSVESSGRPGAPLSCEPISADNLMLFYGENEFSEGDRNSLHPHRTSIAPSGHSLRLDGSQNPNELGDSATFGVPRKAYKRRYSSKPSRNGARSGSNDVFLAHGGHGSLPLRHGPRDVKVTISCAENQEDLDISLKCNSKPTSPKGGALIHKTSVSEGQQGMVLDGARAVESSEDLIKSGSPNVNSSKFLLDGQLGQQSLSVADEAPNEMAIDGLVTFEAREEAISTGIEYQPTLAAVEVEKQSNNCPVNGAKNDNQYKSSACGTKGLHSESSCIHPSQTIDGNNDSEMHTNAEDNDSNGNNRYQTIVPDGSPSIEGDELVKQNKETNADDLCTSVNEECSQSHQENGLALKADEELNGCASALQNEAKDQVIIHGMEAGVPSGPESERQPNISMCDSLCNVKRMVSLESSNSELSEGAVLARVFTVTPEEQTSSGPDLKLTSKAAENSILEEAQVIEAKRKRILELSTATIPLEKCRKSQWAYVLEEMAWLANDFAQERLWKQTVAAQICHRVAFTSQLKKQEESLCMKVKQVAHSLAKAVMKFWHSVEDSSKELEQQCPEKDVELGIHSYAVRFLKYNNTDVLCSEAEEPVTPDRISNMGFLDISRKDHLIEENLFYTVAPGALETYRRSIESRVIQCEKTGSSMQEEVETSTCDAVADFESQANAYEEDEGETIKYDMAVAFDDSKSSRFVPTKRKHLTNAYVSRSYEAGPDSSHMQCMENKAVLQQSTLAGKQPSSSLNVSFPTKRVRTASRRVFSPFSAGTSGCIQLPNKTDASSGDTNSFQDDQSTLHGGSLVPNSLEVESLGELEKQLPFDCADVSTRPKKKKKAKHLNTAFEQRWQMNSNFHNDQREHSRKRSESYQLESNGSNGLFGQHIMKKSKIMQQLLDNSSDNIAPTGGSVPSPVASQMSNMPNPNKFIKILGGRDQSRKAKMLKMPAGHMGSGSPWSLLEDQALIVLVHDMGPNWELVSDALNSSLQFKCIFRKPNECKEHHKILTDRTSGDGADSAEDSGSSQPYPSTLPGIPKGSARQLFQRLQGPVEEDTLKFHFEKIITIGQKQNYRKTQNDNQDSIKLPDCSHADALSQVSPNNLNGGTILTPLDLCDITTSSSDLISLGYQGAHSSGLTIPNQGSMAQMLPPSGATCAVQGSSNLVIGNNFLSPVPHSTSVRDGRYGVARSASLSIDEQQRLQQYNQMISGRNIQQPIMSTPGTLSGTDRGVRMLPGGNGIGMVGGTTRTMPMTRPGFQGVPASSMVNSGSMVSLGMVSMPSAVNMHSGVGSGQGNSMLRPRESLHMMRPGNIQDSQRQIMVPDVQMQVSPGNSQGLSPFGGLTSSFPNQTATSPVSSYPLQHQQSHPMSPQQSQVLSPHHPHVQGANHAPSPQQQAFAIRLAKERQMQHQFLQEQRQRQFAASNTLMSHGKPQSQLPISSPMRNSAQIQTQTSSPASLAPSTSASSLNSMLQHQQKHQLPSPGMVRNAQTGGSGLTNQMGKQRPRQQLQQFSPANRQHPQQRQQSESQQQTKHVRGVGRGNLMHQNIQIDPSLSNGLSKNLGNQSAEKVEATHLMQDQGLYSGSAVNAGQSARKLTPSQSSNQSLHQPKIYSSQAPSSSKHKQQITTHSDSSHVQAVSPGPDLSSGHQAASNHHRVMQQNHQLNSNLPNKPQTRDSEFDQHPAGISSVIGARTTLPQSCNIATNVEVFHASAPRWNASEHSFDPSNLATNLGSVGSTAANASEPASLTCQGSGQRQSPANLLSAQQQQHTSQLQPPSLPVVPKPQSQVPQSGNGSSCGRPGDPRLE</sequence>
<reference evidence="5 6" key="1">
    <citation type="submission" date="2019-12" db="EMBL/GenBank/DDBJ databases">
        <authorList>
            <person name="Alioto T."/>
            <person name="Alioto T."/>
            <person name="Gomez Garrido J."/>
        </authorList>
    </citation>
    <scope>NUCLEOTIDE SEQUENCE [LARGE SCALE GENOMIC DNA]</scope>
</reference>
<feature type="compositionally biased region" description="Low complexity" evidence="2">
    <location>
        <begin position="1464"/>
        <end position="1477"/>
    </location>
</feature>
<dbReference type="Gramene" id="OE9A108725T3">
    <property type="protein sequence ID" value="OE9A108725C3"/>
    <property type="gene ID" value="OE9A108725"/>
</dbReference>
<dbReference type="GO" id="GO:0006325">
    <property type="term" value="P:chromatin organization"/>
    <property type="evidence" value="ECO:0007669"/>
    <property type="project" value="UniProtKB-KW"/>
</dbReference>
<feature type="compositionally biased region" description="Low complexity" evidence="2">
    <location>
        <begin position="1864"/>
        <end position="1878"/>
    </location>
</feature>
<evidence type="ECO:0000256" key="1">
    <source>
        <dbReference type="ARBA" id="ARBA00022853"/>
    </source>
</evidence>
<dbReference type="SMART" id="SM00717">
    <property type="entry name" value="SANT"/>
    <property type="match status" value="1"/>
</dbReference>
<comment type="caution">
    <text evidence="5">The sequence shown here is derived from an EMBL/GenBank/DDBJ whole genome shotgun (WGS) entry which is preliminary data.</text>
</comment>
<feature type="region of interest" description="Disordered" evidence="2">
    <location>
        <begin position="1109"/>
        <end position="1141"/>
    </location>
</feature>
<feature type="region of interest" description="Disordered" evidence="2">
    <location>
        <begin position="1432"/>
        <end position="1495"/>
    </location>
</feature>
<feature type="compositionally biased region" description="Polar residues" evidence="2">
    <location>
        <begin position="1529"/>
        <end position="1554"/>
    </location>
</feature>
<evidence type="ECO:0000256" key="2">
    <source>
        <dbReference type="SAM" id="MobiDB-lite"/>
    </source>
</evidence>
<dbReference type="InterPro" id="IPR014012">
    <property type="entry name" value="HSA_dom"/>
</dbReference>
<dbReference type="EMBL" id="CACTIH010009145">
    <property type="protein sequence ID" value="CAA3025885.1"/>
    <property type="molecule type" value="Genomic_DNA"/>
</dbReference>
<dbReference type="Gene3D" id="1.10.10.60">
    <property type="entry name" value="Homeodomain-like"/>
    <property type="match status" value="1"/>
</dbReference>
<feature type="compositionally biased region" description="Polar residues" evidence="2">
    <location>
        <begin position="1841"/>
        <end position="1863"/>
    </location>
</feature>
<evidence type="ECO:0000313" key="5">
    <source>
        <dbReference type="EMBL" id="CAA3025885.1"/>
    </source>
</evidence>
<evidence type="ECO:0000259" key="3">
    <source>
        <dbReference type="PROSITE" id="PS50090"/>
    </source>
</evidence>
<organism evidence="5 6">
    <name type="scientific">Olea europaea subsp. europaea</name>
    <dbReference type="NCBI Taxonomy" id="158383"/>
    <lineage>
        <taxon>Eukaryota</taxon>
        <taxon>Viridiplantae</taxon>
        <taxon>Streptophyta</taxon>
        <taxon>Embryophyta</taxon>
        <taxon>Tracheophyta</taxon>
        <taxon>Spermatophyta</taxon>
        <taxon>Magnoliopsida</taxon>
        <taxon>eudicotyledons</taxon>
        <taxon>Gunneridae</taxon>
        <taxon>Pentapetalae</taxon>
        <taxon>asterids</taxon>
        <taxon>lamiids</taxon>
        <taxon>Lamiales</taxon>
        <taxon>Oleaceae</taxon>
        <taxon>Oleeae</taxon>
        <taxon>Olea</taxon>
    </lineage>
</organism>
<dbReference type="InterPro" id="IPR044798">
    <property type="entry name" value="EAF1A/B"/>
</dbReference>
<dbReference type="CDD" id="cd00167">
    <property type="entry name" value="SANT"/>
    <property type="match status" value="1"/>
</dbReference>
<evidence type="ECO:0000259" key="4">
    <source>
        <dbReference type="PROSITE" id="PS51204"/>
    </source>
</evidence>
<dbReference type="PROSITE" id="PS50090">
    <property type="entry name" value="MYB_LIKE"/>
    <property type="match status" value="1"/>
</dbReference>
<dbReference type="SMART" id="SM00573">
    <property type="entry name" value="HSA"/>
    <property type="match status" value="1"/>
</dbReference>
<feature type="region of interest" description="Disordered" evidence="2">
    <location>
        <begin position="1529"/>
        <end position="1637"/>
    </location>
</feature>
<protein>
    <submittedName>
        <fullName evidence="5">Chromatin modification-related EAF1 B-like isoform X1</fullName>
    </submittedName>
</protein>
<feature type="compositionally biased region" description="Polar residues" evidence="2">
    <location>
        <begin position="1748"/>
        <end position="1758"/>
    </location>
</feature>
<feature type="compositionally biased region" description="Polar residues" evidence="2">
    <location>
        <begin position="1590"/>
        <end position="1618"/>
    </location>
</feature>
<proteinExistence type="predicted"/>
<keyword evidence="6" id="KW-1185">Reference proteome</keyword>
<feature type="domain" description="HSA" evidence="4">
    <location>
        <begin position="581"/>
        <end position="656"/>
    </location>
</feature>
<evidence type="ECO:0000313" key="6">
    <source>
        <dbReference type="Proteomes" id="UP000594638"/>
    </source>
</evidence>
<feature type="region of interest" description="Disordered" evidence="2">
    <location>
        <begin position="1692"/>
        <end position="1758"/>
    </location>
</feature>
<dbReference type="Pfam" id="PF07529">
    <property type="entry name" value="HSA"/>
    <property type="match status" value="1"/>
</dbReference>
<dbReference type="PANTHER" id="PTHR46774">
    <property type="entry name" value="CHROMATIN MODIFICATION-RELATED PROTEIN EAF1 A-RELATED"/>
    <property type="match status" value="1"/>
</dbReference>
<dbReference type="Proteomes" id="UP000594638">
    <property type="component" value="Unassembled WGS sequence"/>
</dbReference>
<feature type="compositionally biased region" description="Polar residues" evidence="2">
    <location>
        <begin position="382"/>
        <end position="398"/>
    </location>
</feature>
<feature type="compositionally biased region" description="Polar residues" evidence="2">
    <location>
        <begin position="1699"/>
        <end position="1738"/>
    </location>
</feature>
<feature type="compositionally biased region" description="Polar residues" evidence="2">
    <location>
        <begin position="1432"/>
        <end position="1463"/>
    </location>
</feature>
<feature type="compositionally biased region" description="Low complexity" evidence="2">
    <location>
        <begin position="1555"/>
        <end position="1570"/>
    </location>
</feature>
<feature type="region of interest" description="Disordered" evidence="2">
    <location>
        <begin position="1841"/>
        <end position="1909"/>
    </location>
</feature>
<feature type="region of interest" description="Disordered" evidence="2">
    <location>
        <begin position="882"/>
        <end position="911"/>
    </location>
</feature>
<name>A0A8S0V3P6_OLEEU</name>
<feature type="compositionally biased region" description="Polar residues" evidence="2">
    <location>
        <begin position="882"/>
        <end position="906"/>
    </location>
</feature>
<keyword evidence="1" id="KW-0156">Chromatin regulator</keyword>
<dbReference type="Pfam" id="PF13921">
    <property type="entry name" value="Myb_DNA-bind_6"/>
    <property type="match status" value="1"/>
</dbReference>
<feature type="region of interest" description="Disordered" evidence="2">
    <location>
        <begin position="381"/>
        <end position="429"/>
    </location>
</feature>
<feature type="compositionally biased region" description="Low complexity" evidence="2">
    <location>
        <begin position="1117"/>
        <end position="1129"/>
    </location>
</feature>
<dbReference type="Gramene" id="OE9A108725T6">
    <property type="protein sequence ID" value="OE9A108725C6"/>
    <property type="gene ID" value="OE9A108725"/>
</dbReference>
<dbReference type="PROSITE" id="PS51204">
    <property type="entry name" value="HSA"/>
    <property type="match status" value="1"/>
</dbReference>
<dbReference type="GO" id="GO:0035267">
    <property type="term" value="C:NuA4 histone acetyltransferase complex"/>
    <property type="evidence" value="ECO:0007669"/>
    <property type="project" value="InterPro"/>
</dbReference>
<feature type="domain" description="Myb-like" evidence="3">
    <location>
        <begin position="1060"/>
        <end position="1112"/>
    </location>
</feature>
<dbReference type="OrthoDB" id="372624at2759"/>
<feature type="compositionally biased region" description="Low complexity" evidence="2">
    <location>
        <begin position="1619"/>
        <end position="1633"/>
    </location>
</feature>
<dbReference type="InterPro" id="IPR001005">
    <property type="entry name" value="SANT/Myb"/>
</dbReference>
<feature type="compositionally biased region" description="Polar residues" evidence="2">
    <location>
        <begin position="197"/>
        <end position="209"/>
    </location>
</feature>
<gene>
    <name evidence="5" type="ORF">OLEA9_A108725</name>
</gene>
<feature type="region of interest" description="Disordered" evidence="2">
    <location>
        <begin position="147"/>
        <end position="213"/>
    </location>
</feature>
<accession>A0A8S0V3P6</accession>